<gene>
    <name evidence="4" type="ORF">F8C67_04655</name>
</gene>
<feature type="chain" id="PRO_5027121315" description="SbsA Ig-like domain-containing protein" evidence="2">
    <location>
        <begin position="23"/>
        <end position="528"/>
    </location>
</feature>
<dbReference type="OrthoDB" id="9809989at2"/>
<evidence type="ECO:0000259" key="3">
    <source>
        <dbReference type="Pfam" id="PF13205"/>
    </source>
</evidence>
<reference evidence="4 5" key="1">
    <citation type="submission" date="2019-09" db="EMBL/GenBank/DDBJ databases">
        <title>Genomes of family Cryomorphaceae.</title>
        <authorList>
            <person name="Bowman J.P."/>
        </authorList>
    </citation>
    <scope>NUCLEOTIDE SEQUENCE [LARGE SCALE GENOMIC DNA]</scope>
    <source>
        <strain evidence="4 5">LMG 25704</strain>
    </source>
</reference>
<keyword evidence="1 2" id="KW-0732">Signal</keyword>
<dbReference type="InterPro" id="IPR032812">
    <property type="entry name" value="SbsA_Ig"/>
</dbReference>
<evidence type="ECO:0000256" key="2">
    <source>
        <dbReference type="SAM" id="SignalP"/>
    </source>
</evidence>
<organism evidence="4 5">
    <name type="scientific">Phaeocystidibacter luteus</name>
    <dbReference type="NCBI Taxonomy" id="911197"/>
    <lineage>
        <taxon>Bacteria</taxon>
        <taxon>Pseudomonadati</taxon>
        <taxon>Bacteroidota</taxon>
        <taxon>Flavobacteriia</taxon>
        <taxon>Flavobacteriales</taxon>
        <taxon>Phaeocystidibacteraceae</taxon>
        <taxon>Phaeocystidibacter</taxon>
    </lineage>
</organism>
<dbReference type="Proteomes" id="UP000468650">
    <property type="component" value="Unassembled WGS sequence"/>
</dbReference>
<feature type="domain" description="SbsA Ig-like" evidence="3">
    <location>
        <begin position="33"/>
        <end position="132"/>
    </location>
</feature>
<proteinExistence type="predicted"/>
<dbReference type="SUPFAM" id="SSF49452">
    <property type="entry name" value="Starch-binding domain-like"/>
    <property type="match status" value="1"/>
</dbReference>
<evidence type="ECO:0000256" key="1">
    <source>
        <dbReference type="ARBA" id="ARBA00022729"/>
    </source>
</evidence>
<evidence type="ECO:0000313" key="5">
    <source>
        <dbReference type="Proteomes" id="UP000468650"/>
    </source>
</evidence>
<dbReference type="AlphaFoldDB" id="A0A6N6RHW7"/>
<comment type="caution">
    <text evidence="4">The sequence shown here is derived from an EMBL/GenBank/DDBJ whole genome shotgun (WGS) entry which is preliminary data.</text>
</comment>
<keyword evidence="5" id="KW-1185">Reference proteome</keyword>
<evidence type="ECO:0000313" key="4">
    <source>
        <dbReference type="EMBL" id="KAB2813978.1"/>
    </source>
</evidence>
<dbReference type="InterPro" id="IPR013784">
    <property type="entry name" value="Carb-bd-like_fold"/>
</dbReference>
<dbReference type="PROSITE" id="PS51257">
    <property type="entry name" value="PROKAR_LIPOPROTEIN"/>
    <property type="match status" value="1"/>
</dbReference>
<dbReference type="Pfam" id="PF13205">
    <property type="entry name" value="Big_5"/>
    <property type="match status" value="1"/>
</dbReference>
<dbReference type="RefSeq" id="WP_151666646.1">
    <property type="nucleotide sequence ID" value="NZ_WBVO01000002.1"/>
</dbReference>
<sequence length="528" mass="60112">MKQLLRINLFIAFTALVLVGCAVQSSPDGGAKDVEPPAVVETTPVNRSTNFNAKRIEIEFDEYVKIEGFTTQFISSPPLKHRVEYSLRGKTLRLDIEDTLRENTTYTFSFGNAIKDITENNPQTDFKYVFSTGAVLDSQVVHGSVQDAFTNKAQSGIMIALYEVDSEDSVFMKETPLYYGLSDEQGHYDIENVAPGKYKIFAIQDFDFNYTWSGGSEPMAFVDETIDSELDPVVDFSLFRAEADFKFYRGKFASFGKVDVYYSAPAQDVEYTRLDTIGETLKFEYPEDGDTIVLWTNTWKNGGEAQWQIVHEESQLVDTVRVKFYEKDSAKFNLKLASKTPLSPVDSIIIESTTPILSLDPSKISVFRSDSIPITHRTYISATRNIRLLVDADYGDKITWSIDSGAIEDLFGRWNDSTGYSFKFKNDNELSIFHLKVESDSITTRVLELFDEKGKVVYRSSFSESLNVDLFDIHPQKYSARVIYDRNGNGRWDTGEYFEGTQPEKVIYLGKQIDLRANWEIDETWIIP</sequence>
<dbReference type="GO" id="GO:0030246">
    <property type="term" value="F:carbohydrate binding"/>
    <property type="evidence" value="ECO:0007669"/>
    <property type="project" value="InterPro"/>
</dbReference>
<name>A0A6N6RHW7_9FLAO</name>
<dbReference type="EMBL" id="WBVO01000002">
    <property type="protein sequence ID" value="KAB2813978.1"/>
    <property type="molecule type" value="Genomic_DNA"/>
</dbReference>
<accession>A0A6N6RHW7</accession>
<feature type="signal peptide" evidence="2">
    <location>
        <begin position="1"/>
        <end position="22"/>
    </location>
</feature>
<protein>
    <recommendedName>
        <fullName evidence="3">SbsA Ig-like domain-containing protein</fullName>
    </recommendedName>
</protein>